<evidence type="ECO:0000256" key="4">
    <source>
        <dbReference type="SAM" id="MobiDB-lite"/>
    </source>
</evidence>
<dbReference type="GeneID" id="94827726"/>
<feature type="compositionally biased region" description="Acidic residues" evidence="4">
    <location>
        <begin position="227"/>
        <end position="239"/>
    </location>
</feature>
<dbReference type="InterPro" id="IPR023093">
    <property type="entry name" value="ScpA-like_C"/>
</dbReference>
<feature type="domain" description="Rad21/Rec8-like protein C-terminal eukaryotic" evidence="5">
    <location>
        <begin position="423"/>
        <end position="476"/>
    </location>
</feature>
<dbReference type="VEuPathDB" id="TrichDB:TRFO_06315"/>
<feature type="compositionally biased region" description="Basic and acidic residues" evidence="4">
    <location>
        <begin position="240"/>
        <end position="252"/>
    </location>
</feature>
<keyword evidence="8" id="KW-1185">Reference proteome</keyword>
<dbReference type="GO" id="GO:0008278">
    <property type="term" value="C:cohesin complex"/>
    <property type="evidence" value="ECO:0007669"/>
    <property type="project" value="InterPro"/>
</dbReference>
<comment type="subcellular location">
    <subcellularLocation>
        <location evidence="1">Nucleus</location>
    </subcellularLocation>
</comment>
<dbReference type="PANTHER" id="PTHR12585">
    <property type="entry name" value="SCC1 / RAD21 FAMILY MEMBER"/>
    <property type="match status" value="1"/>
</dbReference>
<dbReference type="InterPro" id="IPR036390">
    <property type="entry name" value="WH_DNA-bd_sf"/>
</dbReference>
<gene>
    <name evidence="7" type="ORF">TRFO_06315</name>
</gene>
<dbReference type="Gene3D" id="1.10.10.580">
    <property type="entry name" value="Structural maintenance of chromosome 1. Chain E"/>
    <property type="match status" value="1"/>
</dbReference>
<accession>A0A1J4K3V1</accession>
<feature type="region of interest" description="Disordered" evidence="4">
    <location>
        <begin position="192"/>
        <end position="278"/>
    </location>
</feature>
<dbReference type="OrthoDB" id="10071381at2759"/>
<dbReference type="RefSeq" id="XP_068357564.1">
    <property type="nucleotide sequence ID" value="XM_068493022.1"/>
</dbReference>
<dbReference type="InterPro" id="IPR039781">
    <property type="entry name" value="Rad21/Rec8-like"/>
</dbReference>
<proteinExistence type="inferred from homology"/>
<dbReference type="GO" id="GO:1990414">
    <property type="term" value="P:replication-born double-strand break repair via sister chromatid exchange"/>
    <property type="evidence" value="ECO:0007669"/>
    <property type="project" value="TreeGrafter"/>
</dbReference>
<evidence type="ECO:0000313" key="7">
    <source>
        <dbReference type="EMBL" id="OHT04428.1"/>
    </source>
</evidence>
<reference evidence="7" key="1">
    <citation type="submission" date="2016-10" db="EMBL/GenBank/DDBJ databases">
        <authorList>
            <person name="Benchimol M."/>
            <person name="Almeida L.G."/>
            <person name="Vasconcelos A.T."/>
            <person name="Perreira-Neves A."/>
            <person name="Rosa I.A."/>
            <person name="Tasca T."/>
            <person name="Bogo M.R."/>
            <person name="de Souza W."/>
        </authorList>
    </citation>
    <scope>NUCLEOTIDE SEQUENCE [LARGE SCALE GENOMIC DNA]</scope>
    <source>
        <strain evidence="7">K</strain>
    </source>
</reference>
<dbReference type="AlphaFoldDB" id="A0A1J4K3V1"/>
<evidence type="ECO:0000313" key="8">
    <source>
        <dbReference type="Proteomes" id="UP000179807"/>
    </source>
</evidence>
<dbReference type="SUPFAM" id="SSF46785">
    <property type="entry name" value="Winged helix' DNA-binding domain"/>
    <property type="match status" value="1"/>
</dbReference>
<protein>
    <submittedName>
        <fullName evidence="7">N terminus of Rad21</fullName>
    </submittedName>
</protein>
<evidence type="ECO:0000256" key="1">
    <source>
        <dbReference type="ARBA" id="ARBA00004123"/>
    </source>
</evidence>
<evidence type="ECO:0000259" key="6">
    <source>
        <dbReference type="Pfam" id="PF04825"/>
    </source>
</evidence>
<dbReference type="GO" id="GO:0003682">
    <property type="term" value="F:chromatin binding"/>
    <property type="evidence" value="ECO:0007669"/>
    <property type="project" value="TreeGrafter"/>
</dbReference>
<dbReference type="Pfam" id="PF04825">
    <property type="entry name" value="Rad21_Rec8_N"/>
    <property type="match status" value="1"/>
</dbReference>
<comment type="caution">
    <text evidence="7">The sequence shown here is derived from an EMBL/GenBank/DDBJ whole genome shotgun (WGS) entry which is preliminary data.</text>
</comment>
<comment type="similarity">
    <text evidence="2">Belongs to the rad21 family.</text>
</comment>
<feature type="domain" description="Rad21/Rec8-like protein N-terminal" evidence="6">
    <location>
        <begin position="3"/>
        <end position="99"/>
    </location>
</feature>
<dbReference type="GO" id="GO:0005634">
    <property type="term" value="C:nucleus"/>
    <property type="evidence" value="ECO:0007669"/>
    <property type="project" value="UniProtKB-SubCell"/>
</dbReference>
<evidence type="ECO:0000259" key="5">
    <source>
        <dbReference type="Pfam" id="PF04824"/>
    </source>
</evidence>
<dbReference type="PANTHER" id="PTHR12585:SF69">
    <property type="entry name" value="FI11703P"/>
    <property type="match status" value="1"/>
</dbReference>
<name>A0A1J4K3V1_9EUKA</name>
<dbReference type="GO" id="GO:0007062">
    <property type="term" value="P:sister chromatid cohesion"/>
    <property type="evidence" value="ECO:0007669"/>
    <property type="project" value="InterPro"/>
</dbReference>
<dbReference type="InterPro" id="IPR006909">
    <property type="entry name" value="Rad21/Rec8_C_eu"/>
</dbReference>
<dbReference type="Proteomes" id="UP000179807">
    <property type="component" value="Unassembled WGS sequence"/>
</dbReference>
<sequence>MSSVSELILNSGPFSPVWIAGTMKDKIGKKVVLSTNIADIAEKIMHEERVNLVLRLSGMLLKGLVVVYSKKTQYMLNDCEDIITKIMQSFKTSAVDLAPSGGRSDEALTISISKQAHGTEINYAYGDLNEWIQAQDPEQEYFVRPEPLEFPQSEASQSVPQLSDSSFSSATSQTLINSDAGDMTAFIPPSPVPAFDPPAVPDWTNLPSDDDALPAVDDNFDLPEILNEGESDGENEPEADDKGKGRVVDNKIDLPNVRGQQRRRARPTASRRQAALPQNDELEELFELAKQEFAKPPQPGDLDDMDDDIPGGFGGFSDVETNRNEYNVGINSESEQNEFSDNPDYAATKRVSLPSTPIEYIDLNSRRSAGASGNQTPSAVDMFSPYPNIQFAIEKTPRRLAEDSITQETITTLDKIRHAMGDKNSITFDKAFAGSSRHGAAAAFYQLLVLRSTGYTIDVDQEKPYGPINISQGRSFQSH</sequence>
<evidence type="ECO:0000256" key="3">
    <source>
        <dbReference type="ARBA" id="ARBA00023242"/>
    </source>
</evidence>
<dbReference type="EMBL" id="MLAK01000793">
    <property type="protein sequence ID" value="OHT04428.1"/>
    <property type="molecule type" value="Genomic_DNA"/>
</dbReference>
<keyword evidence="3" id="KW-0539">Nucleus</keyword>
<dbReference type="InterPro" id="IPR006910">
    <property type="entry name" value="Rad21_Rec8_N"/>
</dbReference>
<organism evidence="7 8">
    <name type="scientific">Tritrichomonas foetus</name>
    <dbReference type="NCBI Taxonomy" id="1144522"/>
    <lineage>
        <taxon>Eukaryota</taxon>
        <taxon>Metamonada</taxon>
        <taxon>Parabasalia</taxon>
        <taxon>Tritrichomonadida</taxon>
        <taxon>Tritrichomonadidae</taxon>
        <taxon>Tritrichomonas</taxon>
    </lineage>
</organism>
<dbReference type="Pfam" id="PF04824">
    <property type="entry name" value="Rad21_Rec8"/>
    <property type="match status" value="1"/>
</dbReference>
<evidence type="ECO:0000256" key="2">
    <source>
        <dbReference type="ARBA" id="ARBA00009870"/>
    </source>
</evidence>